<evidence type="ECO:0000313" key="3">
    <source>
        <dbReference type="Proteomes" id="UP000299102"/>
    </source>
</evidence>
<dbReference type="Proteomes" id="UP000299102">
    <property type="component" value="Unassembled WGS sequence"/>
</dbReference>
<proteinExistence type="predicted"/>
<reference evidence="2 3" key="1">
    <citation type="journal article" date="2019" name="Commun. Biol.">
        <title>The bagworm genome reveals a unique fibroin gene that provides high tensile strength.</title>
        <authorList>
            <person name="Kono N."/>
            <person name="Nakamura H."/>
            <person name="Ohtoshi R."/>
            <person name="Tomita M."/>
            <person name="Numata K."/>
            <person name="Arakawa K."/>
        </authorList>
    </citation>
    <scope>NUCLEOTIDE SEQUENCE [LARGE SCALE GENOMIC DNA]</scope>
</reference>
<evidence type="ECO:0000313" key="2">
    <source>
        <dbReference type="EMBL" id="GBP62180.1"/>
    </source>
</evidence>
<sequence>MYITFYRPGTAISLLPVSLHPGSLLHKLEERFFAVRDKGLICCLIPGRLPDGPMVMAPFQGSNSWSFSDSARDPEEVSVFSPSSFSIITADYGSMMKWWVAVPSGPEKLDDGEPRRSTKHHFVRGSSTPLFLRVQMRDGRLMSPHARVSSHQGYDPDGPVMMAPFRGSKFERLPSQPEIQRSCQWVHRHHPRPSRTSLGVMVKWWVDAPSGPEKLDDGEPRRSGKTTTITNFKHHWA</sequence>
<name>A0A4C1XGF7_EUMVA</name>
<comment type="caution">
    <text evidence="2">The sequence shown here is derived from an EMBL/GenBank/DDBJ whole genome shotgun (WGS) entry which is preliminary data.</text>
</comment>
<organism evidence="2 3">
    <name type="scientific">Eumeta variegata</name>
    <name type="common">Bagworm moth</name>
    <name type="synonym">Eumeta japonica</name>
    <dbReference type="NCBI Taxonomy" id="151549"/>
    <lineage>
        <taxon>Eukaryota</taxon>
        <taxon>Metazoa</taxon>
        <taxon>Ecdysozoa</taxon>
        <taxon>Arthropoda</taxon>
        <taxon>Hexapoda</taxon>
        <taxon>Insecta</taxon>
        <taxon>Pterygota</taxon>
        <taxon>Neoptera</taxon>
        <taxon>Endopterygota</taxon>
        <taxon>Lepidoptera</taxon>
        <taxon>Glossata</taxon>
        <taxon>Ditrysia</taxon>
        <taxon>Tineoidea</taxon>
        <taxon>Psychidae</taxon>
        <taxon>Oiketicinae</taxon>
        <taxon>Eumeta</taxon>
    </lineage>
</organism>
<gene>
    <name evidence="2" type="ORF">EVAR_42497_1</name>
</gene>
<evidence type="ECO:0000256" key="1">
    <source>
        <dbReference type="SAM" id="MobiDB-lite"/>
    </source>
</evidence>
<accession>A0A4C1XGF7</accession>
<dbReference type="EMBL" id="BGZK01000834">
    <property type="protein sequence ID" value="GBP62180.1"/>
    <property type="molecule type" value="Genomic_DNA"/>
</dbReference>
<feature type="region of interest" description="Disordered" evidence="1">
    <location>
        <begin position="211"/>
        <end position="237"/>
    </location>
</feature>
<protein>
    <submittedName>
        <fullName evidence="2">Uncharacterized protein</fullName>
    </submittedName>
</protein>
<feature type="compositionally biased region" description="Basic and acidic residues" evidence="1">
    <location>
        <begin position="213"/>
        <end position="222"/>
    </location>
</feature>
<keyword evidence="3" id="KW-1185">Reference proteome</keyword>
<dbReference type="AlphaFoldDB" id="A0A4C1XGF7"/>